<dbReference type="Pfam" id="PF01497">
    <property type="entry name" value="Peripla_BP_2"/>
    <property type="match status" value="1"/>
</dbReference>
<dbReference type="RefSeq" id="WP_379057113.1">
    <property type="nucleotide sequence ID" value="NZ_JBHTKB010000001.1"/>
</dbReference>
<accession>A0ABW3F7B5</accession>
<organism evidence="2 3">
    <name type="scientific">Methylophilus luteus</name>
    <dbReference type="NCBI Taxonomy" id="640108"/>
    <lineage>
        <taxon>Bacteria</taxon>
        <taxon>Pseudomonadati</taxon>
        <taxon>Pseudomonadota</taxon>
        <taxon>Betaproteobacteria</taxon>
        <taxon>Nitrosomonadales</taxon>
        <taxon>Methylophilaceae</taxon>
        <taxon>Methylophilus</taxon>
    </lineage>
</organism>
<dbReference type="PANTHER" id="PTHR30535:SF34">
    <property type="entry name" value="MOLYBDATE-BINDING PROTEIN MOLA"/>
    <property type="match status" value="1"/>
</dbReference>
<dbReference type="Gene3D" id="3.40.50.1980">
    <property type="entry name" value="Nitrogenase molybdenum iron protein domain"/>
    <property type="match status" value="2"/>
</dbReference>
<comment type="caution">
    <text evidence="2">The sequence shown here is derived from an EMBL/GenBank/DDBJ whole genome shotgun (WGS) entry which is preliminary data.</text>
</comment>
<sequence length="268" mass="29707">MKQWPQRIVCLTTETVEVLYLLGEQERIVGISGFTTRPPIARKEKPKISGFTSANIDKILALDPDLVLCFSNLQADIAAALIKAGCQVHVFNQRSLAETLQMILTVGDLTGARDKAQALVAQYQSLLDAARAQSAAWSRKPIVYFEEWDEPMLCSIRWAAELIEAAGGQDCFPALSRFHNARDRQVSAEQVLAAQPDIIIGSWCGKKFQPEKVMARAGWQAIPAVQHGHVYEIKSVDILQPGPALFTEGLAQLQTIIQRWQQQSGRLT</sequence>
<dbReference type="PANTHER" id="PTHR30535">
    <property type="entry name" value="VITAMIN B12-BINDING PROTEIN"/>
    <property type="match status" value="1"/>
</dbReference>
<evidence type="ECO:0000313" key="3">
    <source>
        <dbReference type="Proteomes" id="UP001597128"/>
    </source>
</evidence>
<evidence type="ECO:0000313" key="2">
    <source>
        <dbReference type="EMBL" id="MFD0913744.1"/>
    </source>
</evidence>
<dbReference type="InterPro" id="IPR050902">
    <property type="entry name" value="ABC_Transporter_SBP"/>
</dbReference>
<name>A0ABW3F7B5_9PROT</name>
<reference evidence="3" key="1">
    <citation type="journal article" date="2019" name="Int. J. Syst. Evol. Microbiol.">
        <title>The Global Catalogue of Microorganisms (GCM) 10K type strain sequencing project: providing services to taxonomists for standard genome sequencing and annotation.</title>
        <authorList>
            <consortium name="The Broad Institute Genomics Platform"/>
            <consortium name="The Broad Institute Genome Sequencing Center for Infectious Disease"/>
            <person name="Wu L."/>
            <person name="Ma J."/>
        </authorList>
    </citation>
    <scope>NUCLEOTIDE SEQUENCE [LARGE SCALE GENOMIC DNA]</scope>
    <source>
        <strain evidence="3">CCUG 58412</strain>
    </source>
</reference>
<keyword evidence="3" id="KW-1185">Reference proteome</keyword>
<dbReference type="Proteomes" id="UP001597128">
    <property type="component" value="Unassembled WGS sequence"/>
</dbReference>
<evidence type="ECO:0000259" key="1">
    <source>
        <dbReference type="PROSITE" id="PS50983"/>
    </source>
</evidence>
<gene>
    <name evidence="2" type="ORF">ACFQ1Z_09330</name>
</gene>
<dbReference type="PROSITE" id="PS50983">
    <property type="entry name" value="FE_B12_PBP"/>
    <property type="match status" value="1"/>
</dbReference>
<protein>
    <submittedName>
        <fullName evidence="2">Cobalamin-binding protein</fullName>
    </submittedName>
</protein>
<dbReference type="InterPro" id="IPR002491">
    <property type="entry name" value="ABC_transptr_periplasmic_BD"/>
</dbReference>
<dbReference type="CDD" id="cd01144">
    <property type="entry name" value="BtuF"/>
    <property type="match status" value="1"/>
</dbReference>
<dbReference type="SUPFAM" id="SSF53807">
    <property type="entry name" value="Helical backbone' metal receptor"/>
    <property type="match status" value="1"/>
</dbReference>
<dbReference type="EMBL" id="JBHTKB010000001">
    <property type="protein sequence ID" value="MFD0913744.1"/>
    <property type="molecule type" value="Genomic_DNA"/>
</dbReference>
<proteinExistence type="predicted"/>
<feature type="domain" description="Fe/B12 periplasmic-binding" evidence="1">
    <location>
        <begin position="7"/>
        <end position="261"/>
    </location>
</feature>